<protein>
    <submittedName>
        <fullName evidence="5">Pentatricopeptide repeat-containing protein</fullName>
    </submittedName>
</protein>
<dbReference type="Pfam" id="PF13812">
    <property type="entry name" value="PPR_3"/>
    <property type="match status" value="1"/>
</dbReference>
<evidence type="ECO:0000256" key="1">
    <source>
        <dbReference type="ARBA" id="ARBA00006643"/>
    </source>
</evidence>
<dbReference type="GO" id="GO:0009451">
    <property type="term" value="P:RNA modification"/>
    <property type="evidence" value="ECO:0007669"/>
    <property type="project" value="InterPro"/>
</dbReference>
<dbReference type="AlphaFoldDB" id="A0AAD8HHG0"/>
<keyword evidence="6" id="KW-1185">Reference proteome</keyword>
<dbReference type="Pfam" id="PF20431">
    <property type="entry name" value="E_motif"/>
    <property type="match status" value="1"/>
</dbReference>
<feature type="repeat" description="PPR" evidence="3">
    <location>
        <begin position="195"/>
        <end position="229"/>
    </location>
</feature>
<dbReference type="InterPro" id="IPR046848">
    <property type="entry name" value="E_motif"/>
</dbReference>
<reference evidence="5" key="2">
    <citation type="submission" date="2023-05" db="EMBL/GenBank/DDBJ databases">
        <authorList>
            <person name="Schelkunov M.I."/>
        </authorList>
    </citation>
    <scope>NUCLEOTIDE SEQUENCE</scope>
    <source>
        <strain evidence="5">Hsosn_3</strain>
        <tissue evidence="5">Leaf</tissue>
    </source>
</reference>
<dbReference type="PANTHER" id="PTHR47926:SF461">
    <property type="entry name" value="PENTATRICOPEPTIDE REPEAT SUPERFAMILY PROTEIN"/>
    <property type="match status" value="1"/>
</dbReference>
<dbReference type="Pfam" id="PF20430">
    <property type="entry name" value="Eplus_motif"/>
    <property type="match status" value="1"/>
</dbReference>
<keyword evidence="2" id="KW-0677">Repeat</keyword>
<sequence>MEFEVFNESTSPFLPRKKIQEGERRIANLISNCPNIRLIRQIHAHLLTHPRLPISTLAFSLTKLIDFCSRSSHKNLRYAQNLFSQIPNPNIFAYNSLLKAYVNSKNPSQKPFLIFKSLISFNQNYPKLNTFTLKLVLKSCAVLSAFREGGQVHSCAIRNGLGSNVFVQNALVDFYGKCEEMVCARKVFDEMSERNLVAWSSVISGYSKLGMFDETLGLFREMQGAGVVPDEVIMLSVVSACGVAGALDVGRWVHSYIDKNMIEKDVMLRTGLVNMYAKCGSISAAKEVFDAMPVRDTKAWSSMIVGFAIHGHAEDALRTFTLMEEAKVRPNNVTFVGVLLACAHGGLVSDGRKYWSTMLGYGIEPSIEHYGCMVDILCRANLIEDAYEFVETMHVKPDSAIWRTLLVGSKRNKFLEKGELVGEKLLKLEPLNAENYTLIANLYASCSEWGKMSLVRKHMKDKGVKVAPGCTSIEVDGLVHEFVMGDWSHPEHKEIRKILEDVRRRVHESGHEPWISAVLHNVGDEEKENDLNEHSERLAIAYGLLKTKAPVVIRVVKNLRACEDCHEVTKIISKLYMREIIVRDRLRFHKFVNGSCSCGDFW</sequence>
<dbReference type="PROSITE" id="PS51375">
    <property type="entry name" value="PPR"/>
    <property type="match status" value="2"/>
</dbReference>
<organism evidence="5 6">
    <name type="scientific">Heracleum sosnowskyi</name>
    <dbReference type="NCBI Taxonomy" id="360622"/>
    <lineage>
        <taxon>Eukaryota</taxon>
        <taxon>Viridiplantae</taxon>
        <taxon>Streptophyta</taxon>
        <taxon>Embryophyta</taxon>
        <taxon>Tracheophyta</taxon>
        <taxon>Spermatophyta</taxon>
        <taxon>Magnoliopsida</taxon>
        <taxon>eudicotyledons</taxon>
        <taxon>Gunneridae</taxon>
        <taxon>Pentapetalae</taxon>
        <taxon>asterids</taxon>
        <taxon>campanulids</taxon>
        <taxon>Apiales</taxon>
        <taxon>Apiaceae</taxon>
        <taxon>Apioideae</taxon>
        <taxon>apioid superclade</taxon>
        <taxon>Tordylieae</taxon>
        <taxon>Tordyliinae</taxon>
        <taxon>Heracleum</taxon>
    </lineage>
</organism>
<reference evidence="5" key="1">
    <citation type="submission" date="2023-02" db="EMBL/GenBank/DDBJ databases">
        <title>Genome of toxic invasive species Heracleum sosnowskyi carries increased number of genes despite the absence of recent whole-genome duplications.</title>
        <authorList>
            <person name="Schelkunov M."/>
            <person name="Shtratnikova V."/>
            <person name="Makarenko M."/>
            <person name="Klepikova A."/>
            <person name="Omelchenko D."/>
            <person name="Novikova G."/>
            <person name="Obukhova E."/>
            <person name="Bogdanov V."/>
            <person name="Penin A."/>
            <person name="Logacheva M."/>
        </authorList>
    </citation>
    <scope>NUCLEOTIDE SEQUENCE</scope>
    <source>
        <strain evidence="5">Hsosn_3</strain>
        <tissue evidence="5">Leaf</tissue>
    </source>
</reference>
<dbReference type="Pfam" id="PF14432">
    <property type="entry name" value="DYW_deaminase"/>
    <property type="match status" value="1"/>
</dbReference>
<evidence type="ECO:0000256" key="3">
    <source>
        <dbReference type="PROSITE-ProRule" id="PRU00708"/>
    </source>
</evidence>
<dbReference type="InterPro" id="IPR032867">
    <property type="entry name" value="DYW_dom"/>
</dbReference>
<dbReference type="InterPro" id="IPR046849">
    <property type="entry name" value="E2_motif"/>
</dbReference>
<dbReference type="FunFam" id="1.25.40.10:FF:000404">
    <property type="entry name" value="Pentatricopeptide repeat-containing protein chloroplastic"/>
    <property type="match status" value="1"/>
</dbReference>
<dbReference type="InterPro" id="IPR011990">
    <property type="entry name" value="TPR-like_helical_dom_sf"/>
</dbReference>
<dbReference type="Pfam" id="PF01535">
    <property type="entry name" value="PPR"/>
    <property type="match status" value="3"/>
</dbReference>
<dbReference type="Proteomes" id="UP001237642">
    <property type="component" value="Unassembled WGS sequence"/>
</dbReference>
<proteinExistence type="inferred from homology"/>
<dbReference type="NCBIfam" id="TIGR00756">
    <property type="entry name" value="PPR"/>
    <property type="match status" value="3"/>
</dbReference>
<name>A0AAD8HHG0_9APIA</name>
<dbReference type="PANTHER" id="PTHR47926">
    <property type="entry name" value="PENTATRICOPEPTIDE REPEAT-CONTAINING PROTEIN"/>
    <property type="match status" value="1"/>
</dbReference>
<feature type="repeat" description="PPR" evidence="3">
    <location>
        <begin position="296"/>
        <end position="330"/>
    </location>
</feature>
<evidence type="ECO:0000313" key="6">
    <source>
        <dbReference type="Proteomes" id="UP001237642"/>
    </source>
</evidence>
<dbReference type="InterPro" id="IPR002885">
    <property type="entry name" value="PPR_rpt"/>
</dbReference>
<accession>A0AAD8HHG0</accession>
<dbReference type="Pfam" id="PF12854">
    <property type="entry name" value="PPR_1"/>
    <property type="match status" value="1"/>
</dbReference>
<comment type="caution">
    <text evidence="5">The sequence shown here is derived from an EMBL/GenBank/DDBJ whole genome shotgun (WGS) entry which is preliminary data.</text>
</comment>
<dbReference type="GO" id="GO:0003723">
    <property type="term" value="F:RNA binding"/>
    <property type="evidence" value="ECO:0007669"/>
    <property type="project" value="InterPro"/>
</dbReference>
<feature type="domain" description="DYW" evidence="4">
    <location>
        <begin position="510"/>
        <end position="602"/>
    </location>
</feature>
<dbReference type="GO" id="GO:0008270">
    <property type="term" value="F:zinc ion binding"/>
    <property type="evidence" value="ECO:0007669"/>
    <property type="project" value="InterPro"/>
</dbReference>
<evidence type="ECO:0000313" key="5">
    <source>
        <dbReference type="EMBL" id="KAK1366207.1"/>
    </source>
</evidence>
<evidence type="ECO:0000259" key="4">
    <source>
        <dbReference type="Pfam" id="PF14432"/>
    </source>
</evidence>
<dbReference type="Gene3D" id="1.25.40.10">
    <property type="entry name" value="Tetratricopeptide repeat domain"/>
    <property type="match status" value="2"/>
</dbReference>
<dbReference type="InterPro" id="IPR046960">
    <property type="entry name" value="PPR_At4g14850-like_plant"/>
</dbReference>
<dbReference type="EMBL" id="JAUIZM010000009">
    <property type="protein sequence ID" value="KAK1366207.1"/>
    <property type="molecule type" value="Genomic_DNA"/>
</dbReference>
<gene>
    <name evidence="5" type="ORF">POM88_041768</name>
</gene>
<comment type="similarity">
    <text evidence="1">Belongs to the PPR family. PCMP-H subfamily.</text>
</comment>
<evidence type="ECO:0000256" key="2">
    <source>
        <dbReference type="ARBA" id="ARBA00022737"/>
    </source>
</evidence>
<dbReference type="FunFam" id="1.25.40.10:FF:000427">
    <property type="entry name" value="Pentatricopeptide repeat-containing protein chloroplastic"/>
    <property type="match status" value="1"/>
</dbReference>